<proteinExistence type="predicted"/>
<dbReference type="Proteomes" id="UP000735302">
    <property type="component" value="Unassembled WGS sequence"/>
</dbReference>
<dbReference type="AlphaFoldDB" id="A0AAV4BHV5"/>
<feature type="compositionally biased region" description="Basic and acidic residues" evidence="1">
    <location>
        <begin position="73"/>
        <end position="84"/>
    </location>
</feature>
<evidence type="ECO:0000313" key="2">
    <source>
        <dbReference type="EMBL" id="GFO18542.1"/>
    </source>
</evidence>
<accession>A0AAV4BHV5</accession>
<evidence type="ECO:0000256" key="1">
    <source>
        <dbReference type="SAM" id="MobiDB-lite"/>
    </source>
</evidence>
<evidence type="ECO:0000313" key="3">
    <source>
        <dbReference type="Proteomes" id="UP000735302"/>
    </source>
</evidence>
<organism evidence="2 3">
    <name type="scientific">Plakobranchus ocellatus</name>
    <dbReference type="NCBI Taxonomy" id="259542"/>
    <lineage>
        <taxon>Eukaryota</taxon>
        <taxon>Metazoa</taxon>
        <taxon>Spiralia</taxon>
        <taxon>Lophotrochozoa</taxon>
        <taxon>Mollusca</taxon>
        <taxon>Gastropoda</taxon>
        <taxon>Heterobranchia</taxon>
        <taxon>Euthyneura</taxon>
        <taxon>Panpulmonata</taxon>
        <taxon>Sacoglossa</taxon>
        <taxon>Placobranchoidea</taxon>
        <taxon>Plakobranchidae</taxon>
        <taxon>Plakobranchus</taxon>
    </lineage>
</organism>
<reference evidence="2 3" key="1">
    <citation type="journal article" date="2021" name="Elife">
        <title>Chloroplast acquisition without the gene transfer in kleptoplastic sea slugs, Plakobranchus ocellatus.</title>
        <authorList>
            <person name="Maeda T."/>
            <person name="Takahashi S."/>
            <person name="Yoshida T."/>
            <person name="Shimamura S."/>
            <person name="Takaki Y."/>
            <person name="Nagai Y."/>
            <person name="Toyoda A."/>
            <person name="Suzuki Y."/>
            <person name="Arimoto A."/>
            <person name="Ishii H."/>
            <person name="Satoh N."/>
            <person name="Nishiyama T."/>
            <person name="Hasebe M."/>
            <person name="Maruyama T."/>
            <person name="Minagawa J."/>
            <person name="Obokata J."/>
            <person name="Shigenobu S."/>
        </authorList>
    </citation>
    <scope>NUCLEOTIDE SEQUENCE [LARGE SCALE GENOMIC DNA]</scope>
</reference>
<protein>
    <recommendedName>
        <fullName evidence="4">Microtubule-associated protein Jupiter</fullName>
    </recommendedName>
</protein>
<keyword evidence="3" id="KW-1185">Reference proteome</keyword>
<comment type="caution">
    <text evidence="2">The sequence shown here is derived from an EMBL/GenBank/DDBJ whole genome shotgun (WGS) entry which is preliminary data.</text>
</comment>
<sequence>MSNFKIPAGLGGNVAGSNLMGERSQRTQGLNDSPCTTKSPKKDKNHDSTGPQQSDLRLSGPPTGQGVGSGARTSDRRVPADLRSDSLATVPPAPS</sequence>
<gene>
    <name evidence="2" type="ORF">PoB_004504700</name>
</gene>
<feature type="region of interest" description="Disordered" evidence="1">
    <location>
        <begin position="1"/>
        <end position="95"/>
    </location>
</feature>
<name>A0AAV4BHV5_9GAST</name>
<evidence type="ECO:0008006" key="4">
    <source>
        <dbReference type="Google" id="ProtNLM"/>
    </source>
</evidence>
<dbReference type="EMBL" id="BLXT01004960">
    <property type="protein sequence ID" value="GFO18542.1"/>
    <property type="molecule type" value="Genomic_DNA"/>
</dbReference>
<feature type="compositionally biased region" description="Polar residues" evidence="1">
    <location>
        <begin position="26"/>
        <end position="38"/>
    </location>
</feature>